<name>A0A068F7R2_CALSG</name>
<dbReference type="PANTHER" id="PTHR11857:SF45">
    <property type="entry name" value="GENERAL ODORANT-BINDING PROTEIN 83A-RELATED"/>
    <property type="match status" value="1"/>
</dbReference>
<keyword evidence="3" id="KW-0964">Secreted</keyword>
<dbReference type="InterPro" id="IPR036728">
    <property type="entry name" value="PBP_GOBP_sf"/>
</dbReference>
<evidence type="ECO:0000256" key="2">
    <source>
        <dbReference type="ARBA" id="ARBA00008098"/>
    </source>
</evidence>
<organism evidence="5">
    <name type="scientific">Calliphora stygia</name>
    <name type="common">Common brown blowfly</name>
    <dbReference type="NCBI Taxonomy" id="145453"/>
    <lineage>
        <taxon>Eukaryota</taxon>
        <taxon>Metazoa</taxon>
        <taxon>Ecdysozoa</taxon>
        <taxon>Arthropoda</taxon>
        <taxon>Hexapoda</taxon>
        <taxon>Insecta</taxon>
        <taxon>Pterygota</taxon>
        <taxon>Neoptera</taxon>
        <taxon>Endopterygota</taxon>
        <taxon>Diptera</taxon>
        <taxon>Brachycera</taxon>
        <taxon>Muscomorpha</taxon>
        <taxon>Oestroidea</taxon>
        <taxon>Calliphoridae</taxon>
        <taxon>Calliphorinae</taxon>
        <taxon>Calliphora</taxon>
    </lineage>
</organism>
<dbReference type="FunFam" id="1.10.238.20:FF:000001">
    <property type="entry name" value="General odorant-binding protein lush"/>
    <property type="match status" value="1"/>
</dbReference>
<evidence type="ECO:0000256" key="1">
    <source>
        <dbReference type="ARBA" id="ARBA00004613"/>
    </source>
</evidence>
<proteinExistence type="evidence at transcript level"/>
<dbReference type="GO" id="GO:0005549">
    <property type="term" value="F:odorant binding"/>
    <property type="evidence" value="ECO:0007669"/>
    <property type="project" value="InterPro"/>
</dbReference>
<evidence type="ECO:0000256" key="3">
    <source>
        <dbReference type="ARBA" id="ARBA00022525"/>
    </source>
</evidence>
<accession>A0A068F7R2</accession>
<dbReference type="Gene3D" id="1.10.238.20">
    <property type="entry name" value="Pheromone/general odorant binding protein domain"/>
    <property type="match status" value="1"/>
</dbReference>
<dbReference type="Pfam" id="PF01395">
    <property type="entry name" value="PBP_GOBP"/>
    <property type="match status" value="1"/>
</dbReference>
<evidence type="ECO:0000256" key="4">
    <source>
        <dbReference type="ARBA" id="ARBA00022729"/>
    </source>
</evidence>
<reference evidence="5" key="1">
    <citation type="journal article" date="2015" name="BMC Genomics">
        <title>Chemosensory genes identified in the antennal transcriptome of the blowfly Calliphora stygia.</title>
        <authorList>
            <person name="Leitch O.J."/>
            <person name="Papanicolaou A."/>
            <person name="Lennard C."/>
            <person name="Kirkbride K.P."/>
            <person name="Anderson A."/>
        </authorList>
    </citation>
    <scope>NUCLEOTIDE SEQUENCE</scope>
</reference>
<sequence>MKKYILIEAAASVVVAVLLLMPILSFAQKPRRDENYPPPDFLKKFSIIHDVCVEKTGVTEAAIKEFSDGDIHEDPALKCYMNCIFHEVNAVDDDGEVHYDKMRRLIPDSLIEFIKPIIDACETHIPKGGTQCDRAWSWHVCFKESDPVHYFLL</sequence>
<comment type="subcellular location">
    <subcellularLocation>
        <location evidence="1">Secreted</location>
    </subcellularLocation>
</comment>
<dbReference type="SMART" id="SM00708">
    <property type="entry name" value="PhBP"/>
    <property type="match status" value="1"/>
</dbReference>
<dbReference type="SUPFAM" id="SSF47565">
    <property type="entry name" value="Insect pheromone/odorant-binding proteins"/>
    <property type="match status" value="1"/>
</dbReference>
<dbReference type="EMBL" id="KJ702153">
    <property type="protein sequence ID" value="AID61307.1"/>
    <property type="molecule type" value="mRNA"/>
</dbReference>
<keyword evidence="4" id="KW-0732">Signal</keyword>
<dbReference type="GO" id="GO:0005615">
    <property type="term" value="C:extracellular space"/>
    <property type="evidence" value="ECO:0007669"/>
    <property type="project" value="TreeGrafter"/>
</dbReference>
<dbReference type="PRINTS" id="PR00485">
    <property type="entry name" value="MEALWORMBTLB"/>
</dbReference>
<evidence type="ECO:0000313" key="5">
    <source>
        <dbReference type="EMBL" id="AID61307.1"/>
    </source>
</evidence>
<dbReference type="CDD" id="cd23992">
    <property type="entry name" value="PBP_GOBP"/>
    <property type="match status" value="1"/>
</dbReference>
<dbReference type="PANTHER" id="PTHR11857">
    <property type="entry name" value="ODORANT BINDING PROTEIN-RELATED"/>
    <property type="match status" value="1"/>
</dbReference>
<dbReference type="GO" id="GO:0007608">
    <property type="term" value="P:sensory perception of smell"/>
    <property type="evidence" value="ECO:0007669"/>
    <property type="project" value="TreeGrafter"/>
</dbReference>
<comment type="similarity">
    <text evidence="2">Belongs to the PBP/GOBP family.</text>
</comment>
<dbReference type="AlphaFoldDB" id="A0A068F7R2"/>
<protein>
    <submittedName>
        <fullName evidence="5">Odorant binding protein</fullName>
    </submittedName>
</protein>
<dbReference type="InterPro" id="IPR006170">
    <property type="entry name" value="PBP/GOBP"/>
</dbReference>
<gene>
    <name evidence="5" type="primary">OBP14</name>
</gene>